<name>A0ACC1IZD1_9FUNG</name>
<evidence type="ECO:0000313" key="1">
    <source>
        <dbReference type="EMBL" id="KAJ1931518.1"/>
    </source>
</evidence>
<sequence>MDEREVGLTIGMKFGPNAPGLDSAARKLQSTDDPATLPKFPPSLDDESDKGSKKAKTSKANDEDEARKSARSMASLAPGTASLASSNVLLAGIAAALYVLH</sequence>
<proteinExistence type="predicted"/>
<evidence type="ECO:0000313" key="2">
    <source>
        <dbReference type="Proteomes" id="UP001150603"/>
    </source>
</evidence>
<reference evidence="1" key="1">
    <citation type="submission" date="2022-07" db="EMBL/GenBank/DDBJ databases">
        <title>Phylogenomic reconstructions and comparative analyses of Kickxellomycotina fungi.</title>
        <authorList>
            <person name="Reynolds N.K."/>
            <person name="Stajich J.E."/>
            <person name="Barry K."/>
            <person name="Grigoriev I.V."/>
            <person name="Crous P."/>
            <person name="Smith M.E."/>
        </authorList>
    </citation>
    <scope>NUCLEOTIDE SEQUENCE</scope>
    <source>
        <strain evidence="1">NRRL 5244</strain>
    </source>
</reference>
<gene>
    <name evidence="1" type="ORF">FBU59_006682</name>
</gene>
<keyword evidence="2" id="KW-1185">Reference proteome</keyword>
<protein>
    <submittedName>
        <fullName evidence="1">Uncharacterized protein</fullName>
    </submittedName>
</protein>
<dbReference type="EMBL" id="JANBPW010005967">
    <property type="protein sequence ID" value="KAJ1931518.1"/>
    <property type="molecule type" value="Genomic_DNA"/>
</dbReference>
<comment type="caution">
    <text evidence="1">The sequence shown here is derived from an EMBL/GenBank/DDBJ whole genome shotgun (WGS) entry which is preliminary data.</text>
</comment>
<organism evidence="1 2">
    <name type="scientific">Linderina macrospora</name>
    <dbReference type="NCBI Taxonomy" id="4868"/>
    <lineage>
        <taxon>Eukaryota</taxon>
        <taxon>Fungi</taxon>
        <taxon>Fungi incertae sedis</taxon>
        <taxon>Zoopagomycota</taxon>
        <taxon>Kickxellomycotina</taxon>
        <taxon>Kickxellomycetes</taxon>
        <taxon>Kickxellales</taxon>
        <taxon>Kickxellaceae</taxon>
        <taxon>Linderina</taxon>
    </lineage>
</organism>
<dbReference type="Proteomes" id="UP001150603">
    <property type="component" value="Unassembled WGS sequence"/>
</dbReference>
<accession>A0ACC1IZD1</accession>